<organism evidence="2 3">
    <name type="scientific">Cupriavidus respiraculi</name>
    <dbReference type="NCBI Taxonomy" id="195930"/>
    <lineage>
        <taxon>Bacteria</taxon>
        <taxon>Pseudomonadati</taxon>
        <taxon>Pseudomonadota</taxon>
        <taxon>Betaproteobacteria</taxon>
        <taxon>Burkholderiales</taxon>
        <taxon>Burkholderiaceae</taxon>
        <taxon>Cupriavidus</taxon>
    </lineage>
</organism>
<evidence type="ECO:0008006" key="4">
    <source>
        <dbReference type="Google" id="ProtNLM"/>
    </source>
</evidence>
<sequence length="298" mass="31981">MNVAHRRSWARAALAAPAWLGTALCAMASAQTAPAPSLASVPSASASLAAGAAATVERPPVCDAPWFRSGARAQLEADGDMPMSITMRVRHPSASPEGCSAWIDIQSKSALAAIMGPPVIMDQVHKITFDRLDGSPDGRISSQRATINAQARYTRLFGEASFQGTGMFAYAGHDIREGATLAGEMLRSSADLSIHTLATDEQVTTIRVPHASIYIGERHVGRRQTIDTALGRRECLPITYDKHTSLGLVYIGEEVEELEPFTMQVTDWYCPSEAFVLRTVIKQDGKAQEIDTTAIGAQ</sequence>
<feature type="signal peptide" evidence="1">
    <location>
        <begin position="1"/>
        <end position="28"/>
    </location>
</feature>
<evidence type="ECO:0000313" key="2">
    <source>
        <dbReference type="EMBL" id="CAG9168721.1"/>
    </source>
</evidence>
<dbReference type="RefSeq" id="WP_224040325.1">
    <property type="nucleotide sequence ID" value="NZ_CAJZAH010000001.1"/>
</dbReference>
<feature type="chain" id="PRO_5047001612" description="DUF3108 domain-containing protein" evidence="1">
    <location>
        <begin position="29"/>
        <end position="298"/>
    </location>
</feature>
<protein>
    <recommendedName>
        <fullName evidence="4">DUF3108 domain-containing protein</fullName>
    </recommendedName>
</protein>
<proteinExistence type="predicted"/>
<comment type="caution">
    <text evidence="2">The sequence shown here is derived from an EMBL/GenBank/DDBJ whole genome shotgun (WGS) entry which is preliminary data.</text>
</comment>
<evidence type="ECO:0000313" key="3">
    <source>
        <dbReference type="Proteomes" id="UP000721236"/>
    </source>
</evidence>
<keyword evidence="3" id="KW-1185">Reference proteome</keyword>
<reference evidence="2 3" key="1">
    <citation type="submission" date="2021-08" db="EMBL/GenBank/DDBJ databases">
        <authorList>
            <person name="Peeters C."/>
        </authorList>
    </citation>
    <scope>NUCLEOTIDE SEQUENCE [LARGE SCALE GENOMIC DNA]</scope>
    <source>
        <strain evidence="2 3">LMG 21510</strain>
    </source>
</reference>
<accession>A0ABM8WNC1</accession>
<dbReference type="Proteomes" id="UP000721236">
    <property type="component" value="Unassembled WGS sequence"/>
</dbReference>
<gene>
    <name evidence="2" type="ORF">LMG21510_01213</name>
</gene>
<keyword evidence="1" id="KW-0732">Signal</keyword>
<dbReference type="EMBL" id="CAJZAH010000001">
    <property type="protein sequence ID" value="CAG9168721.1"/>
    <property type="molecule type" value="Genomic_DNA"/>
</dbReference>
<evidence type="ECO:0000256" key="1">
    <source>
        <dbReference type="SAM" id="SignalP"/>
    </source>
</evidence>
<name>A0ABM8WNC1_9BURK</name>